<dbReference type="GO" id="GO:0006829">
    <property type="term" value="P:zinc ion transport"/>
    <property type="evidence" value="ECO:0007669"/>
    <property type="project" value="InterPro"/>
</dbReference>
<evidence type="ECO:0000313" key="8">
    <source>
        <dbReference type="EMBL" id="EAZ89714.1"/>
    </source>
</evidence>
<evidence type="ECO:0000256" key="3">
    <source>
        <dbReference type="ARBA" id="ARBA00022692"/>
    </source>
</evidence>
<dbReference type="Proteomes" id="UP000003781">
    <property type="component" value="Unassembled WGS sequence"/>
</dbReference>
<feature type="transmembrane region" description="Helical" evidence="6">
    <location>
        <begin position="189"/>
        <end position="212"/>
    </location>
</feature>
<evidence type="ECO:0000256" key="1">
    <source>
        <dbReference type="ARBA" id="ARBA00004141"/>
    </source>
</evidence>
<feature type="transmembrane region" description="Helical" evidence="6">
    <location>
        <begin position="9"/>
        <end position="29"/>
    </location>
</feature>
<dbReference type="OrthoDB" id="9806522at2"/>
<evidence type="ECO:0000256" key="5">
    <source>
        <dbReference type="ARBA" id="ARBA00023136"/>
    </source>
</evidence>
<reference evidence="8 9" key="1">
    <citation type="submission" date="2007-03" db="EMBL/GenBank/DDBJ databases">
        <authorList>
            <person name="Stal L."/>
            <person name="Ferriera S."/>
            <person name="Johnson J."/>
            <person name="Kravitz S."/>
            <person name="Beeson K."/>
            <person name="Sutton G."/>
            <person name="Rogers Y.-H."/>
            <person name="Friedman R."/>
            <person name="Frazier M."/>
            <person name="Venter J.C."/>
        </authorList>
    </citation>
    <scope>NUCLEOTIDE SEQUENCE [LARGE SCALE GENOMIC DNA]</scope>
    <source>
        <strain evidence="8 9">CCY0110</strain>
    </source>
</reference>
<dbReference type="AlphaFoldDB" id="A3IUW6"/>
<dbReference type="eggNOG" id="COG0053">
    <property type="taxonomic scope" value="Bacteria"/>
</dbReference>
<name>A3IUW6_9CHRO</name>
<keyword evidence="2" id="KW-0813">Transport</keyword>
<protein>
    <submittedName>
        <fullName evidence="8">Predicted Co/Zn/Cd cation transporters</fullName>
    </submittedName>
</protein>
<keyword evidence="4 6" id="KW-1133">Transmembrane helix</keyword>
<accession>A3IUW6</accession>
<gene>
    <name evidence="8" type="ORF">CY0110_23206</name>
</gene>
<dbReference type="PANTHER" id="PTHR13414">
    <property type="entry name" value="HUEL-CATION TRANSPORTER"/>
    <property type="match status" value="1"/>
</dbReference>
<feature type="transmembrane region" description="Helical" evidence="6">
    <location>
        <begin position="159"/>
        <end position="183"/>
    </location>
</feature>
<evidence type="ECO:0000256" key="6">
    <source>
        <dbReference type="SAM" id="Phobius"/>
    </source>
</evidence>
<proteinExistence type="predicted"/>
<dbReference type="Gene3D" id="1.20.1510.10">
    <property type="entry name" value="Cation efflux protein transmembrane domain"/>
    <property type="match status" value="1"/>
</dbReference>
<dbReference type="SUPFAM" id="SSF160240">
    <property type="entry name" value="Cation efflux protein cytoplasmic domain-like"/>
    <property type="match status" value="1"/>
</dbReference>
<dbReference type="EMBL" id="AAXW01000038">
    <property type="protein sequence ID" value="EAZ89714.1"/>
    <property type="molecule type" value="Genomic_DNA"/>
</dbReference>
<keyword evidence="9" id="KW-1185">Reference proteome</keyword>
<dbReference type="InterPro" id="IPR036837">
    <property type="entry name" value="Cation_efflux_CTD_sf"/>
</dbReference>
<evidence type="ECO:0000313" key="9">
    <source>
        <dbReference type="Proteomes" id="UP000003781"/>
    </source>
</evidence>
<feature type="transmembrane region" description="Helical" evidence="6">
    <location>
        <begin position="75"/>
        <end position="96"/>
    </location>
</feature>
<dbReference type="GO" id="GO:0008324">
    <property type="term" value="F:monoatomic cation transmembrane transporter activity"/>
    <property type="evidence" value="ECO:0007669"/>
    <property type="project" value="InterPro"/>
</dbReference>
<dbReference type="RefSeq" id="WP_008277172.1">
    <property type="nucleotide sequence ID" value="NZ_AAXW01000038.1"/>
</dbReference>
<dbReference type="InterPro" id="IPR040177">
    <property type="entry name" value="SLC30A9"/>
</dbReference>
<evidence type="ECO:0000256" key="4">
    <source>
        <dbReference type="ARBA" id="ARBA00022989"/>
    </source>
</evidence>
<comment type="caution">
    <text evidence="8">The sequence shown here is derived from an EMBL/GenBank/DDBJ whole genome shotgun (WGS) entry which is preliminary data.</text>
</comment>
<keyword evidence="3 6" id="KW-0812">Transmembrane</keyword>
<sequence>MPEESTRTIYAAMIANIAIGVAKFFGAAISGSSAMLSEGIHSVVDSINEVLLLYGLKRSKKEPDEDHPLGHGQEIYFWSLVVAVLIFALGGGISIYEGFKSFHDSRESTNAIVSYGVLSIAAVFEGTALFISVQEFNQERSDNNINFWKALRRSKNPTTFVVIFEDTAALLGIVVAILGVFLSELTGTIFYDGLASIIIGVILTIVAIVLVIETKGLLIGESAFPEVRDSIKNIVVKDTSVYKVESPITLQLGPTDILLALSIEFQDDLTSDQIEVAIRRIKADIWASHHEVKRIFIEARSIN</sequence>
<dbReference type="InterPro" id="IPR058533">
    <property type="entry name" value="Cation_efflux_TM"/>
</dbReference>
<dbReference type="InterPro" id="IPR002524">
    <property type="entry name" value="Cation_efflux"/>
</dbReference>
<feature type="transmembrane region" description="Helical" evidence="6">
    <location>
        <begin position="112"/>
        <end position="131"/>
    </location>
</feature>
<dbReference type="GO" id="GO:0016020">
    <property type="term" value="C:membrane"/>
    <property type="evidence" value="ECO:0007669"/>
    <property type="project" value="UniProtKB-SubCell"/>
</dbReference>
<dbReference type="Pfam" id="PF01545">
    <property type="entry name" value="Cation_efflux"/>
    <property type="match status" value="1"/>
</dbReference>
<dbReference type="SUPFAM" id="SSF161111">
    <property type="entry name" value="Cation efflux protein transmembrane domain-like"/>
    <property type="match status" value="1"/>
</dbReference>
<keyword evidence="5 6" id="KW-0472">Membrane</keyword>
<evidence type="ECO:0000256" key="2">
    <source>
        <dbReference type="ARBA" id="ARBA00022448"/>
    </source>
</evidence>
<evidence type="ECO:0000259" key="7">
    <source>
        <dbReference type="Pfam" id="PF01545"/>
    </source>
</evidence>
<organism evidence="8 9">
    <name type="scientific">Crocosphaera chwakensis CCY0110</name>
    <dbReference type="NCBI Taxonomy" id="391612"/>
    <lineage>
        <taxon>Bacteria</taxon>
        <taxon>Bacillati</taxon>
        <taxon>Cyanobacteriota</taxon>
        <taxon>Cyanophyceae</taxon>
        <taxon>Oscillatoriophycideae</taxon>
        <taxon>Chroococcales</taxon>
        <taxon>Aphanothecaceae</taxon>
        <taxon>Crocosphaera</taxon>
        <taxon>Crocosphaera chwakensis</taxon>
    </lineage>
</organism>
<dbReference type="InterPro" id="IPR027469">
    <property type="entry name" value="Cation_efflux_TMD_sf"/>
</dbReference>
<feature type="domain" description="Cation efflux protein transmembrane" evidence="7">
    <location>
        <begin position="10"/>
        <end position="215"/>
    </location>
</feature>
<dbReference type="NCBIfam" id="TIGR01297">
    <property type="entry name" value="CDF"/>
    <property type="match status" value="1"/>
</dbReference>
<dbReference type="PANTHER" id="PTHR13414:SF9">
    <property type="entry name" value="PROTON-COUPLED ZINC ANTIPORTER SLC30A9, MITOCHONDRIAL"/>
    <property type="match status" value="1"/>
</dbReference>
<comment type="subcellular location">
    <subcellularLocation>
        <location evidence="1">Membrane</location>
        <topology evidence="1">Multi-pass membrane protein</topology>
    </subcellularLocation>
</comment>